<protein>
    <recommendedName>
        <fullName evidence="3">PEGA domain-containing protein</fullName>
    </recommendedName>
</protein>
<sequence>MPTETAAQDRLRRRNDRTVSSQRPPQRRARPRTTAPGRITPPVRTDPTNGVRPARHRLSQANRGPRRLGGVDNAISRRKYDSPPLVINNYGIGRRVGRVYTPYRGRNYYGNRLGYGSYAYMLGPGAFAARCRFVPSYNVSCWNGYYRDNYGYPAYTHPRAVYDHYYMGSLRLKVKPRFGEVFVDGYYAGLVNDYDGVFQRLRLEKGPHQIEIRQPGFVTLNFEVLILPGQTVTYEGSLHAAP</sequence>
<evidence type="ECO:0008006" key="3">
    <source>
        <dbReference type="Google" id="ProtNLM"/>
    </source>
</evidence>
<reference evidence="2" key="1">
    <citation type="submission" date="2018-05" db="EMBL/GenBank/DDBJ databases">
        <authorList>
            <person name="Lanie J.A."/>
            <person name="Ng W.-L."/>
            <person name="Kazmierczak K.M."/>
            <person name="Andrzejewski T.M."/>
            <person name="Davidsen T.M."/>
            <person name="Wayne K.J."/>
            <person name="Tettelin H."/>
            <person name="Glass J.I."/>
            <person name="Rusch D."/>
            <person name="Podicherti R."/>
            <person name="Tsui H.-C.T."/>
            <person name="Winkler M.E."/>
        </authorList>
    </citation>
    <scope>NUCLEOTIDE SEQUENCE</scope>
</reference>
<organism evidence="2">
    <name type="scientific">marine metagenome</name>
    <dbReference type="NCBI Taxonomy" id="408172"/>
    <lineage>
        <taxon>unclassified sequences</taxon>
        <taxon>metagenomes</taxon>
        <taxon>ecological metagenomes</taxon>
    </lineage>
</organism>
<dbReference type="AlphaFoldDB" id="A0A381NZU4"/>
<feature type="compositionally biased region" description="Low complexity" evidence="1">
    <location>
        <begin position="32"/>
        <end position="42"/>
    </location>
</feature>
<evidence type="ECO:0000256" key="1">
    <source>
        <dbReference type="SAM" id="MobiDB-lite"/>
    </source>
</evidence>
<accession>A0A381NZU4</accession>
<evidence type="ECO:0000313" key="2">
    <source>
        <dbReference type="EMBL" id="SUZ59744.1"/>
    </source>
</evidence>
<gene>
    <name evidence="2" type="ORF">METZ01_LOCUS12598</name>
</gene>
<dbReference type="EMBL" id="UINC01000697">
    <property type="protein sequence ID" value="SUZ59744.1"/>
    <property type="molecule type" value="Genomic_DNA"/>
</dbReference>
<name>A0A381NZU4_9ZZZZ</name>
<proteinExistence type="predicted"/>
<feature type="region of interest" description="Disordered" evidence="1">
    <location>
        <begin position="1"/>
        <end position="71"/>
    </location>
</feature>